<dbReference type="PANTHER" id="PTHR12874">
    <property type="entry name" value="F-BOX ONLY PROTEIN 48-RELATED"/>
    <property type="match status" value="1"/>
</dbReference>
<dbReference type="InterPro" id="IPR036047">
    <property type="entry name" value="F-box-like_dom_sf"/>
</dbReference>
<dbReference type="KEGG" id="vg:16606875"/>
<evidence type="ECO:0000259" key="1">
    <source>
        <dbReference type="PROSITE" id="PS50181"/>
    </source>
</evidence>
<dbReference type="Proteomes" id="UP000204584">
    <property type="component" value="Segment"/>
</dbReference>
<evidence type="ECO:0000313" key="3">
    <source>
        <dbReference type="Proteomes" id="UP000204584"/>
    </source>
</evidence>
<dbReference type="GeneID" id="16606875"/>
<dbReference type="PROSITE" id="PS50181">
    <property type="entry name" value="FBOX"/>
    <property type="match status" value="1"/>
</dbReference>
<sequence>MWASLPDEIALTILAWCSAADLGRLSTVDRRLRRLALDESLWKAIYERAFPPCLDDDSTVCLYRLGLGIDTMAICREVDGALDRLLDPDVPTAGPEPDLSSLLWALGSVGNRAAQCPHWWPTIFIVRGYRWAFAVAATEVPRFFGPHIDASPATLVGRVTLRWGKRYRGDLERSRRRFKPHGHGIVKMTVGNGADGSDQVEWVAARWEHGAYTDEVAASYVGHAYPTLRAFPSDARAGFGCGRRGSRTFIHNGAPSGSVGRHTASVVRSGPWRHGLPMPGGRMWTTVGDTFAPSSAAGIGCVFSKDAHGRGIVRDKDGRAVFVGDIVNGHDLVRGQLFSGTGAVLYDGDIPKALRPTGQGRIRLADGRVLYVAMDPENRQTGDYRPRGPTIIAVYPNGDRATYYGDPPQIATFARADGRVDDPPAGWNMIIHVTEVTTPDSVQALWPLLQNTVLRVSNMDDILRWRDAITDGLFWPRSLSASDRTESLAFLDYMAARHGARWARCRAAVRVLCNCLSDE</sequence>
<dbReference type="Gene3D" id="1.20.1280.50">
    <property type="match status" value="1"/>
</dbReference>
<dbReference type="InterPro" id="IPR001810">
    <property type="entry name" value="F-box_dom"/>
</dbReference>
<dbReference type="PANTHER" id="PTHR12874:SF9">
    <property type="entry name" value="F-BOX ONLY PROTEIN 48"/>
    <property type="match status" value="1"/>
</dbReference>
<organism evidence="2 3">
    <name type="scientific">Pandoravirus salinus</name>
    <dbReference type="NCBI Taxonomy" id="1349410"/>
    <lineage>
        <taxon>Viruses</taxon>
        <taxon>Pandoravirus</taxon>
    </lineage>
</organism>
<protein>
    <submittedName>
        <fullName evidence="2">F-box domain containing protein</fullName>
    </submittedName>
</protein>
<dbReference type="Pfam" id="PF12937">
    <property type="entry name" value="F-box-like"/>
    <property type="match status" value="1"/>
</dbReference>
<reference evidence="2 3" key="1">
    <citation type="journal article" date="2013" name="Science">
        <title>Pandoraviruses: amoeba viruses with genomes up to 2.5 Mb reaching that of parasitic eukaryotes.</title>
        <authorList>
            <person name="Philippe N."/>
            <person name="Legendre M."/>
            <person name="Doutre G."/>
            <person name="Coute Y."/>
            <person name="Poirot O."/>
            <person name="Lescot M."/>
            <person name="Arslan D."/>
            <person name="Seltzer V."/>
            <person name="Bertaux L."/>
            <person name="Bruley C."/>
            <person name="Garin J."/>
            <person name="Claverie J.M."/>
            <person name="Abergel C."/>
        </authorList>
    </citation>
    <scope>NUCLEOTIDE SEQUENCE [LARGE SCALE GENOMIC DNA]</scope>
</reference>
<evidence type="ECO:0000313" key="2">
    <source>
        <dbReference type="EMBL" id="AGO85088.1"/>
    </source>
</evidence>
<keyword evidence="3" id="KW-1185">Reference proteome</keyword>
<dbReference type="SUPFAM" id="SSF81383">
    <property type="entry name" value="F-box domain"/>
    <property type="match status" value="1"/>
</dbReference>
<feature type="domain" description="F-box" evidence="1">
    <location>
        <begin position="1"/>
        <end position="45"/>
    </location>
</feature>
<dbReference type="EMBL" id="KC977571">
    <property type="protein sequence ID" value="AGO85088.1"/>
    <property type="molecule type" value="Genomic_DNA"/>
</dbReference>
<dbReference type="SMART" id="SM00256">
    <property type="entry name" value="FBOX"/>
    <property type="match status" value="1"/>
</dbReference>
<dbReference type="GO" id="GO:0019005">
    <property type="term" value="C:SCF ubiquitin ligase complex"/>
    <property type="evidence" value="ECO:0007669"/>
    <property type="project" value="TreeGrafter"/>
</dbReference>
<name>S4VXK1_9VIRU</name>
<dbReference type="RefSeq" id="YP_008438162.1">
    <property type="nucleotide sequence ID" value="NC_022098.1"/>
</dbReference>
<proteinExistence type="predicted"/>
<accession>S4VXK1</accession>
<gene>
    <name evidence="2" type="ORF">psal_cds_943</name>
</gene>
<dbReference type="GO" id="GO:0031146">
    <property type="term" value="P:SCF-dependent proteasomal ubiquitin-dependent protein catabolic process"/>
    <property type="evidence" value="ECO:0007669"/>
    <property type="project" value="TreeGrafter"/>
</dbReference>